<keyword evidence="5 6" id="KW-0472">Membrane</keyword>
<comment type="caution">
    <text evidence="8">The sequence shown here is derived from an EMBL/GenBank/DDBJ whole genome shotgun (WGS) entry which is preliminary data.</text>
</comment>
<evidence type="ECO:0000256" key="4">
    <source>
        <dbReference type="ARBA" id="ARBA00022989"/>
    </source>
</evidence>
<dbReference type="GO" id="GO:0022857">
    <property type="term" value="F:transmembrane transporter activity"/>
    <property type="evidence" value="ECO:0007669"/>
    <property type="project" value="InterPro"/>
</dbReference>
<feature type="transmembrane region" description="Helical" evidence="6">
    <location>
        <begin position="147"/>
        <end position="169"/>
    </location>
</feature>
<sequence length="425" mass="45015">MRVHWDSSLRLLRHAPFRNQYLASSTSMIGSAITPVALTFGVLEATGSVADLGYVLTAYSVSQVVFMLIGGVWADRVPRQRLMMLADGLRVITQVGFGVLLLTGEATVPLMILLQLVCGAATAFFLPASVGLVALTAPPGLVQEANGLISLTRNLIGTVGPMVAGTLVITSGAGWALVIDGLTFVVSMIFLARLVLPERVRTAAAQVGFWKELRAGWHEVTRRSWIWTSILYFMVFNLMFSAFQVLGPAALVDQHDGGLRWGAIIAGLSVGQVMGNALTVWLRPAKLLLIGRFVLLLACPVLLLLAADSSLILLVVASALAGIAISFPDTLWDTALQEQVPEESLSRVSSFDFTGSLVLRPVGLALAAAIAAAAGTEVTLIVSAAVIVVATFVSLLDPATRRLTRLPVPDRDTDDLLPDGAPDAA</sequence>
<feature type="transmembrane region" description="Helical" evidence="6">
    <location>
        <begin position="52"/>
        <end position="73"/>
    </location>
</feature>
<feature type="transmembrane region" description="Helical" evidence="6">
    <location>
        <begin position="21"/>
        <end position="40"/>
    </location>
</feature>
<comment type="subcellular location">
    <subcellularLocation>
        <location evidence="1">Cell membrane</location>
        <topology evidence="1">Multi-pass membrane protein</topology>
    </subcellularLocation>
</comment>
<evidence type="ECO:0000256" key="6">
    <source>
        <dbReference type="SAM" id="Phobius"/>
    </source>
</evidence>
<dbReference type="GO" id="GO:0005886">
    <property type="term" value="C:plasma membrane"/>
    <property type="evidence" value="ECO:0007669"/>
    <property type="project" value="UniProtKB-SubCell"/>
</dbReference>
<evidence type="ECO:0000256" key="5">
    <source>
        <dbReference type="ARBA" id="ARBA00023136"/>
    </source>
</evidence>
<dbReference type="Gene3D" id="1.20.1250.20">
    <property type="entry name" value="MFS general substrate transporter like domains"/>
    <property type="match status" value="1"/>
</dbReference>
<feature type="transmembrane region" description="Helical" evidence="6">
    <location>
        <begin position="224"/>
        <end position="246"/>
    </location>
</feature>
<keyword evidence="2" id="KW-1003">Cell membrane</keyword>
<name>A0A4R4Q6B4_9ACTN</name>
<feature type="domain" description="Major facilitator superfamily (MFS) profile" evidence="7">
    <location>
        <begin position="1"/>
        <end position="401"/>
    </location>
</feature>
<dbReference type="SUPFAM" id="SSF103473">
    <property type="entry name" value="MFS general substrate transporter"/>
    <property type="match status" value="1"/>
</dbReference>
<reference evidence="8 9" key="1">
    <citation type="submission" date="2019-03" db="EMBL/GenBank/DDBJ databases">
        <title>Draft genome sequences of novel Actinobacteria.</title>
        <authorList>
            <person name="Sahin N."/>
            <person name="Ay H."/>
            <person name="Saygin H."/>
        </authorList>
    </citation>
    <scope>NUCLEOTIDE SEQUENCE [LARGE SCALE GENOMIC DNA]</scope>
    <source>
        <strain evidence="8 9">JCM 30547</strain>
    </source>
</reference>
<feature type="transmembrane region" description="Helical" evidence="6">
    <location>
        <begin position="110"/>
        <end position="135"/>
    </location>
</feature>
<feature type="transmembrane region" description="Helical" evidence="6">
    <location>
        <begin position="175"/>
        <end position="196"/>
    </location>
</feature>
<dbReference type="CDD" id="cd06173">
    <property type="entry name" value="MFS_MefA_like"/>
    <property type="match status" value="1"/>
</dbReference>
<dbReference type="Pfam" id="PF07690">
    <property type="entry name" value="MFS_1"/>
    <property type="match status" value="1"/>
</dbReference>
<evidence type="ECO:0000259" key="7">
    <source>
        <dbReference type="PROSITE" id="PS50850"/>
    </source>
</evidence>
<evidence type="ECO:0000313" key="9">
    <source>
        <dbReference type="Proteomes" id="UP000295075"/>
    </source>
</evidence>
<dbReference type="InterPro" id="IPR020846">
    <property type="entry name" value="MFS_dom"/>
</dbReference>
<dbReference type="AlphaFoldDB" id="A0A4R4Q6B4"/>
<dbReference type="InterPro" id="IPR011701">
    <property type="entry name" value="MFS"/>
</dbReference>
<accession>A0A4R4Q6B4</accession>
<proteinExistence type="predicted"/>
<dbReference type="EMBL" id="SMKA01000042">
    <property type="protein sequence ID" value="TDC30674.1"/>
    <property type="molecule type" value="Genomic_DNA"/>
</dbReference>
<keyword evidence="9" id="KW-1185">Reference proteome</keyword>
<feature type="transmembrane region" description="Helical" evidence="6">
    <location>
        <begin position="258"/>
        <end position="282"/>
    </location>
</feature>
<gene>
    <name evidence="8" type="ORF">E1261_12755</name>
</gene>
<evidence type="ECO:0000313" key="8">
    <source>
        <dbReference type="EMBL" id="TDC30674.1"/>
    </source>
</evidence>
<dbReference type="PANTHER" id="PTHR23513:SF11">
    <property type="entry name" value="STAPHYLOFERRIN A TRANSPORTER"/>
    <property type="match status" value="1"/>
</dbReference>
<evidence type="ECO:0000256" key="3">
    <source>
        <dbReference type="ARBA" id="ARBA00022692"/>
    </source>
</evidence>
<dbReference type="Proteomes" id="UP000295075">
    <property type="component" value="Unassembled WGS sequence"/>
</dbReference>
<dbReference type="PROSITE" id="PS50850">
    <property type="entry name" value="MFS"/>
    <property type="match status" value="1"/>
</dbReference>
<keyword evidence="3 6" id="KW-0812">Transmembrane</keyword>
<feature type="transmembrane region" description="Helical" evidence="6">
    <location>
        <begin position="289"/>
        <end position="306"/>
    </location>
</feature>
<dbReference type="OrthoDB" id="4528313at2"/>
<dbReference type="InterPro" id="IPR036259">
    <property type="entry name" value="MFS_trans_sf"/>
</dbReference>
<evidence type="ECO:0000256" key="2">
    <source>
        <dbReference type="ARBA" id="ARBA00022475"/>
    </source>
</evidence>
<feature type="transmembrane region" description="Helical" evidence="6">
    <location>
        <begin position="378"/>
        <end position="396"/>
    </location>
</feature>
<keyword evidence="4 6" id="KW-1133">Transmembrane helix</keyword>
<protein>
    <submittedName>
        <fullName evidence="8">MFS transporter</fullName>
    </submittedName>
</protein>
<evidence type="ECO:0000256" key="1">
    <source>
        <dbReference type="ARBA" id="ARBA00004651"/>
    </source>
</evidence>
<dbReference type="RefSeq" id="WP_132406132.1">
    <property type="nucleotide sequence ID" value="NZ_SMKA01000042.1"/>
</dbReference>
<dbReference type="PANTHER" id="PTHR23513">
    <property type="entry name" value="INTEGRAL MEMBRANE EFFLUX PROTEIN-RELATED"/>
    <property type="match status" value="1"/>
</dbReference>
<organism evidence="8 9">
    <name type="scientific">Kribbella albertanoniae</name>
    <dbReference type="NCBI Taxonomy" id="1266829"/>
    <lineage>
        <taxon>Bacteria</taxon>
        <taxon>Bacillati</taxon>
        <taxon>Actinomycetota</taxon>
        <taxon>Actinomycetes</taxon>
        <taxon>Propionibacteriales</taxon>
        <taxon>Kribbellaceae</taxon>
        <taxon>Kribbella</taxon>
    </lineage>
</organism>